<organism evidence="2 3">
    <name type="scientific">Sinomonas terricola</name>
    <dbReference type="NCBI Taxonomy" id="3110330"/>
    <lineage>
        <taxon>Bacteria</taxon>
        <taxon>Bacillati</taxon>
        <taxon>Actinomycetota</taxon>
        <taxon>Actinomycetes</taxon>
        <taxon>Micrococcales</taxon>
        <taxon>Micrococcaceae</taxon>
        <taxon>Sinomonas</taxon>
    </lineage>
</organism>
<keyword evidence="3" id="KW-1185">Reference proteome</keyword>
<dbReference type="EMBL" id="JAYGGQ010000019">
    <property type="protein sequence ID" value="MEA5456929.1"/>
    <property type="molecule type" value="Genomic_DNA"/>
</dbReference>
<evidence type="ECO:0000313" key="2">
    <source>
        <dbReference type="EMBL" id="MEA5456929.1"/>
    </source>
</evidence>
<dbReference type="RefSeq" id="WP_323280839.1">
    <property type="nucleotide sequence ID" value="NZ_JAYGGQ010000019.1"/>
</dbReference>
<name>A0ABU5TBR6_9MICC</name>
<feature type="region of interest" description="Disordered" evidence="1">
    <location>
        <begin position="349"/>
        <end position="400"/>
    </location>
</feature>
<evidence type="ECO:0000313" key="3">
    <source>
        <dbReference type="Proteomes" id="UP001304769"/>
    </source>
</evidence>
<gene>
    <name evidence="2" type="ORF">SPF06_19580</name>
</gene>
<sequence>MGVDLCSACGRQWRAGGLSIEEFLNTTSGRPVRGERLCGVSGCPRPVFNGAGLCAAHHYHFARRPSSTVEDWLEAAQPTPLPSFGPCRVPSCPRVAGASNRLCHPHGLGWSRAQRAVPPPDLAEWARSAEPPADAARIVVFKGLPDQVIVEILIGLQWRTDDHTKTSMIELRALVRHARQLQVSSIFDLLGESLRSQSRHLAALIRAMTLAVQRALTSPEREQQRDRWDLAIFGSTGQINFTVLSQPWLREAAKHWVLEDLPLHRGRQATATSKQTVRTLGHLSWSLQHGRPDHGLVLDDLGRADILRFTNRLAHLERSGEISGNKRNSISRRVRRFLEDIRAFGLTRPGQPLAGLPDDFRLRPSDIPKEPDEPGPGRDLPIPVQRTIHATWTNSRHAQA</sequence>
<feature type="compositionally biased region" description="Polar residues" evidence="1">
    <location>
        <begin position="388"/>
        <end position="400"/>
    </location>
</feature>
<feature type="compositionally biased region" description="Basic and acidic residues" evidence="1">
    <location>
        <begin position="358"/>
        <end position="376"/>
    </location>
</feature>
<dbReference type="Proteomes" id="UP001304769">
    <property type="component" value="Unassembled WGS sequence"/>
</dbReference>
<proteinExistence type="predicted"/>
<comment type="caution">
    <text evidence="2">The sequence shown here is derived from an EMBL/GenBank/DDBJ whole genome shotgun (WGS) entry which is preliminary data.</text>
</comment>
<protein>
    <submittedName>
        <fullName evidence="2">Uncharacterized protein</fullName>
    </submittedName>
</protein>
<reference evidence="2 3" key="1">
    <citation type="submission" date="2023-12" db="EMBL/GenBank/DDBJ databases">
        <title>Sinomonas terricola sp. nov, isolated from litchi orchard soil in Guangdong, PR China.</title>
        <authorList>
            <person name="Jiaxin W."/>
            <person name="Yang Z."/>
            <person name="Honghui Z."/>
        </authorList>
    </citation>
    <scope>NUCLEOTIDE SEQUENCE [LARGE SCALE GENOMIC DNA]</scope>
    <source>
        <strain evidence="2 3">JGH33</strain>
    </source>
</reference>
<accession>A0ABU5TBR6</accession>
<evidence type="ECO:0000256" key="1">
    <source>
        <dbReference type="SAM" id="MobiDB-lite"/>
    </source>
</evidence>